<dbReference type="AlphaFoldDB" id="A0AAV1A450"/>
<gene>
    <name evidence="1" type="ORF">VFH_III182000</name>
</gene>
<keyword evidence="2" id="KW-1185">Reference proteome</keyword>
<dbReference type="EMBL" id="OX451738">
    <property type="protein sequence ID" value="CAI8605405.1"/>
    <property type="molecule type" value="Genomic_DNA"/>
</dbReference>
<organism evidence="1 2">
    <name type="scientific">Vicia faba</name>
    <name type="common">Broad bean</name>
    <name type="synonym">Faba vulgaris</name>
    <dbReference type="NCBI Taxonomy" id="3906"/>
    <lineage>
        <taxon>Eukaryota</taxon>
        <taxon>Viridiplantae</taxon>
        <taxon>Streptophyta</taxon>
        <taxon>Embryophyta</taxon>
        <taxon>Tracheophyta</taxon>
        <taxon>Spermatophyta</taxon>
        <taxon>Magnoliopsida</taxon>
        <taxon>eudicotyledons</taxon>
        <taxon>Gunneridae</taxon>
        <taxon>Pentapetalae</taxon>
        <taxon>rosids</taxon>
        <taxon>fabids</taxon>
        <taxon>Fabales</taxon>
        <taxon>Fabaceae</taxon>
        <taxon>Papilionoideae</taxon>
        <taxon>50 kb inversion clade</taxon>
        <taxon>NPAAA clade</taxon>
        <taxon>Hologalegina</taxon>
        <taxon>IRL clade</taxon>
        <taxon>Fabeae</taxon>
        <taxon>Vicia</taxon>
    </lineage>
</organism>
<evidence type="ECO:0000313" key="1">
    <source>
        <dbReference type="EMBL" id="CAI8605405.1"/>
    </source>
</evidence>
<protein>
    <submittedName>
        <fullName evidence="1">Uncharacterized protein</fullName>
    </submittedName>
</protein>
<sequence length="156" mass="18498">MDIIGHKYTWKCHIHHGGVHIYEMIDKALCNVEWRMLFLDAHVKTLLRVDFSDQHPLLISLKDLPWQRSPINFKFESSWTVEEYFEAMLSSTWKQHNNLISNLDHVKSEANRWNLNTLKIITQKKNKLLGRILGIQKIIQEGRSHPDLEKMESKLQ</sequence>
<evidence type="ECO:0000313" key="2">
    <source>
        <dbReference type="Proteomes" id="UP001157006"/>
    </source>
</evidence>
<proteinExistence type="predicted"/>
<dbReference type="Proteomes" id="UP001157006">
    <property type="component" value="Chromosome 3"/>
</dbReference>
<name>A0AAV1A450_VICFA</name>
<accession>A0AAV1A450</accession>
<dbReference type="PANTHER" id="PTHR33710">
    <property type="entry name" value="BNAC02G09200D PROTEIN"/>
    <property type="match status" value="1"/>
</dbReference>
<reference evidence="1 2" key="1">
    <citation type="submission" date="2023-01" db="EMBL/GenBank/DDBJ databases">
        <authorList>
            <person name="Kreplak J."/>
        </authorList>
    </citation>
    <scope>NUCLEOTIDE SEQUENCE [LARGE SCALE GENOMIC DNA]</scope>
</reference>
<dbReference type="PANTHER" id="PTHR33710:SF71">
    <property type="entry name" value="ENDONUCLEASE_EXONUCLEASE_PHOSPHATASE DOMAIN-CONTAINING PROTEIN"/>
    <property type="match status" value="1"/>
</dbReference>